<accession>A0A2C9NXQ6</accession>
<keyword evidence="1" id="KW-0732">Signal</keyword>
<sequence>MDNIMNKFNSVLLALIFAISAITFSSSAMATESGNKAFPGISFPWCKIWPPDTLIPELPWDKICW</sequence>
<gene>
    <name evidence="2" type="ORF">LFZ25_08105</name>
</gene>
<evidence type="ECO:0000256" key="1">
    <source>
        <dbReference type="SAM" id="SignalP"/>
    </source>
</evidence>
<feature type="signal peptide" evidence="1">
    <location>
        <begin position="1"/>
        <end position="30"/>
    </location>
</feature>
<proteinExistence type="predicted"/>
<organism evidence="2 3">
    <name type="scientific">Salmonella enterica subsp. enterica serovar Macclesfield str. S-1643</name>
    <dbReference type="NCBI Taxonomy" id="1242107"/>
    <lineage>
        <taxon>Bacteria</taxon>
        <taxon>Pseudomonadati</taxon>
        <taxon>Pseudomonadota</taxon>
        <taxon>Gammaproteobacteria</taxon>
        <taxon>Enterobacterales</taxon>
        <taxon>Enterobacteriaceae</taxon>
        <taxon>Salmonella</taxon>
    </lineage>
</organism>
<dbReference type="Proteomes" id="UP000197157">
    <property type="component" value="Chromosome"/>
</dbReference>
<dbReference type="EMBL" id="CP022117">
    <property type="protein sequence ID" value="ASG15917.1"/>
    <property type="molecule type" value="Genomic_DNA"/>
</dbReference>
<evidence type="ECO:0000313" key="3">
    <source>
        <dbReference type="Proteomes" id="UP000197157"/>
    </source>
</evidence>
<reference evidence="2 3" key="1">
    <citation type="submission" date="2017-06" db="EMBL/GenBank/DDBJ databases">
        <title>Salmonella reference genomes for public health.</title>
        <authorList>
            <person name="Robertson J."/>
            <person name="Yoshida C."/>
            <person name="Gurnik S."/>
            <person name="Nash J."/>
        </authorList>
    </citation>
    <scope>NUCLEOTIDE SEQUENCE [LARGE SCALE GENOMIC DNA]</scope>
    <source>
        <strain evidence="2 3">S-1643</strain>
    </source>
</reference>
<evidence type="ECO:0000313" key="2">
    <source>
        <dbReference type="EMBL" id="ASG15917.1"/>
    </source>
</evidence>
<evidence type="ECO:0008006" key="4">
    <source>
        <dbReference type="Google" id="ProtNLM"/>
    </source>
</evidence>
<dbReference type="AlphaFoldDB" id="A0A2C9NXQ6"/>
<protein>
    <recommendedName>
        <fullName evidence="4">Phage virulence factor</fullName>
    </recommendedName>
</protein>
<feature type="chain" id="PRO_5012835794" description="Phage virulence factor" evidence="1">
    <location>
        <begin position="31"/>
        <end position="65"/>
    </location>
</feature>
<name>A0A2C9NXQ6_SALET</name>